<dbReference type="SUPFAM" id="SSF53474">
    <property type="entry name" value="alpha/beta-Hydrolases"/>
    <property type="match status" value="1"/>
</dbReference>
<dbReference type="EMBL" id="JF805105">
    <property type="protein sequence ID" value="AEI30402.1"/>
    <property type="molecule type" value="Genomic_DNA"/>
</dbReference>
<proteinExistence type="predicted"/>
<dbReference type="GO" id="GO:0016020">
    <property type="term" value="C:membrane"/>
    <property type="evidence" value="ECO:0007669"/>
    <property type="project" value="TreeGrafter"/>
</dbReference>
<dbReference type="AlphaFoldDB" id="F8UH95"/>
<dbReference type="GO" id="GO:0016787">
    <property type="term" value="F:hydrolase activity"/>
    <property type="evidence" value="ECO:0007669"/>
    <property type="project" value="UniProtKB-KW"/>
</dbReference>
<protein>
    <submittedName>
        <fullName evidence="2">Hydrolase alpha/beta fold family</fullName>
    </submittedName>
</protein>
<evidence type="ECO:0000259" key="1">
    <source>
        <dbReference type="Pfam" id="PF00561"/>
    </source>
</evidence>
<dbReference type="InterPro" id="IPR050266">
    <property type="entry name" value="AB_hydrolase_sf"/>
</dbReference>
<reference evidence="2" key="1">
    <citation type="submission" date="2011-04" db="EMBL/GenBank/DDBJ databases">
        <title>Taxonomic and functional metagenomic profiling of the microbial community in the anoxic sediment of a brackish shallow lake (Laguna de Carrizo Central Spain).</title>
        <authorList>
            <consortium name="CONSOLIDER consortium CSD2007-00005"/>
            <person name="Guazzaroni M.-E."/>
            <person name="Richter M."/>
            <person name="Garcia-Salamanca A."/>
            <person name="Yarza P."/>
            <person name="Ferrer M."/>
        </authorList>
    </citation>
    <scope>NUCLEOTIDE SEQUENCE</scope>
</reference>
<sequence>MNDTSGHLEHFVTLRDGLRMYCREYGATRRDGPSVLCLPGLTRNSRDFESLARGLSNQWRVLTPDLRGRGRSDYDPTWQNYQPLTYVADVGELLQQRGESRVVVIGTSLGGLIAMLMAALNPAALAGVVLNDVGPELNPAGLARIAGYVGKLPPVHSWQDAAAQARLVNGASLPDYTDEDWMRFARAAYRDDGHGRPVLDMDPKIGDAMREAPAGAAPDLWPLYGMLARVPALAIRGETSDILSPATFATMLERKPDLRTLLVPVRGHAPTLDEPVCRAAIRAFLESLA</sequence>
<gene>
    <name evidence="2" type="ORF">LDC_03482</name>
</gene>
<feature type="domain" description="AB hydrolase-1" evidence="1">
    <location>
        <begin position="33"/>
        <end position="143"/>
    </location>
</feature>
<dbReference type="PANTHER" id="PTHR43798:SF33">
    <property type="entry name" value="HYDROLASE, PUTATIVE (AFU_ORTHOLOGUE AFUA_2G14860)-RELATED"/>
    <property type="match status" value="1"/>
</dbReference>
<organism evidence="2">
    <name type="scientific">uncultured microorganism</name>
    <dbReference type="NCBI Taxonomy" id="358574"/>
    <lineage>
        <taxon>unclassified sequences</taxon>
        <taxon>environmental samples</taxon>
    </lineage>
</organism>
<dbReference type="Pfam" id="PF00561">
    <property type="entry name" value="Abhydrolase_1"/>
    <property type="match status" value="1"/>
</dbReference>
<accession>F8UH95</accession>
<dbReference type="InterPro" id="IPR000073">
    <property type="entry name" value="AB_hydrolase_1"/>
</dbReference>
<dbReference type="InterPro" id="IPR029058">
    <property type="entry name" value="AB_hydrolase_fold"/>
</dbReference>
<dbReference type="Gene3D" id="3.40.50.1820">
    <property type="entry name" value="alpha/beta hydrolase"/>
    <property type="match status" value="1"/>
</dbReference>
<keyword evidence="2" id="KW-0378">Hydrolase</keyword>
<evidence type="ECO:0000313" key="2">
    <source>
        <dbReference type="EMBL" id="AEI30402.1"/>
    </source>
</evidence>
<dbReference type="PANTHER" id="PTHR43798">
    <property type="entry name" value="MONOACYLGLYCEROL LIPASE"/>
    <property type="match status" value="1"/>
</dbReference>
<name>F8UH95_9ZZZZ</name>